<dbReference type="STRING" id="1142394.PSMK_28220"/>
<dbReference type="EMBL" id="AP012338">
    <property type="protein sequence ID" value="BAM04981.1"/>
    <property type="molecule type" value="Genomic_DNA"/>
</dbReference>
<protein>
    <submittedName>
        <fullName evidence="1">Uncharacterized protein</fullName>
    </submittedName>
</protein>
<dbReference type="Proteomes" id="UP000007881">
    <property type="component" value="Chromosome"/>
</dbReference>
<name>I0II93_PHYMF</name>
<organism evidence="1 2">
    <name type="scientific">Phycisphaera mikurensis (strain NBRC 102666 / KCTC 22515 / FYK2301M01)</name>
    <dbReference type="NCBI Taxonomy" id="1142394"/>
    <lineage>
        <taxon>Bacteria</taxon>
        <taxon>Pseudomonadati</taxon>
        <taxon>Planctomycetota</taxon>
        <taxon>Phycisphaerae</taxon>
        <taxon>Phycisphaerales</taxon>
        <taxon>Phycisphaeraceae</taxon>
        <taxon>Phycisphaera</taxon>
    </lineage>
</organism>
<dbReference type="HOGENOM" id="CLU_1045278_0_0_0"/>
<dbReference type="Gene3D" id="3.40.50.10610">
    <property type="entry name" value="ABC-type transport auxiliary lipoprotein component"/>
    <property type="match status" value="1"/>
</dbReference>
<dbReference type="KEGG" id="phm:PSMK_28220"/>
<reference evidence="1 2" key="1">
    <citation type="submission" date="2012-02" db="EMBL/GenBank/DDBJ databases">
        <title>Complete genome sequence of Phycisphaera mikurensis NBRC 102666.</title>
        <authorList>
            <person name="Ankai A."/>
            <person name="Hosoyama A."/>
            <person name="Terui Y."/>
            <person name="Sekine M."/>
            <person name="Fukai R."/>
            <person name="Kato Y."/>
            <person name="Nakamura S."/>
            <person name="Yamada-Narita S."/>
            <person name="Kawakoshi A."/>
            <person name="Fukunaga Y."/>
            <person name="Yamazaki S."/>
            <person name="Fujita N."/>
        </authorList>
    </citation>
    <scope>NUCLEOTIDE SEQUENCE [LARGE SCALE GENOMIC DNA]</scope>
    <source>
        <strain evidence="2">NBRC 102666 / KCTC 22515 / FYK2301M01</strain>
    </source>
</reference>
<sequence>MRSRRPHLVLLPLLVAAATLAGCTLGPRRAATLRAPWAGERTLAVAPLLNESGSVHADGVRLADRLTERLNGAAGVTTVPVNRVLAAMERLGLAEVRTNEEAVALRDGLGVGGLVAGTITAFDPYDPPKLGLNLGAFYTAPATPAAPAPDTGTGTGTDADADREVWAVAPGAPDTRALARAARPTRAEVRAAGPAATPGPVAAISRVYNASNPGLQDRLARFARHRGTDYARSDTDARLHRISADLFAEFVAYEAAGELLAASPGR</sequence>
<proteinExistence type="predicted"/>
<dbReference type="OrthoDB" id="241736at2"/>
<evidence type="ECO:0000313" key="2">
    <source>
        <dbReference type="Proteomes" id="UP000007881"/>
    </source>
</evidence>
<dbReference type="RefSeq" id="WP_014438191.1">
    <property type="nucleotide sequence ID" value="NC_017080.1"/>
</dbReference>
<keyword evidence="2" id="KW-1185">Reference proteome</keyword>
<dbReference type="eggNOG" id="COG3170">
    <property type="taxonomic scope" value="Bacteria"/>
</dbReference>
<accession>I0II93</accession>
<dbReference type="AlphaFoldDB" id="I0II93"/>
<gene>
    <name evidence="1" type="ordered locus">PSMK_28220</name>
</gene>
<dbReference type="PROSITE" id="PS51257">
    <property type="entry name" value="PROKAR_LIPOPROTEIN"/>
    <property type="match status" value="1"/>
</dbReference>
<evidence type="ECO:0000313" key="1">
    <source>
        <dbReference type="EMBL" id="BAM04981.1"/>
    </source>
</evidence>